<evidence type="ECO:0000313" key="5">
    <source>
        <dbReference type="Proteomes" id="UP000253961"/>
    </source>
</evidence>
<dbReference type="Gene3D" id="2.60.120.1440">
    <property type="match status" value="1"/>
</dbReference>
<dbReference type="Pfam" id="PF16344">
    <property type="entry name" value="FecR_C"/>
    <property type="match status" value="1"/>
</dbReference>
<gene>
    <name evidence="4" type="ORF">DU508_18375</name>
</gene>
<accession>A0A369PVU2</accession>
<dbReference type="Gene3D" id="3.55.50.30">
    <property type="match status" value="1"/>
</dbReference>
<evidence type="ECO:0000259" key="3">
    <source>
        <dbReference type="Pfam" id="PF16344"/>
    </source>
</evidence>
<keyword evidence="1" id="KW-1133">Transmembrane helix</keyword>
<dbReference type="Pfam" id="PF04773">
    <property type="entry name" value="FecR"/>
    <property type="match status" value="1"/>
</dbReference>
<evidence type="ECO:0000313" key="4">
    <source>
        <dbReference type="EMBL" id="RDC55117.1"/>
    </source>
</evidence>
<feature type="domain" description="Protein FecR C-terminal" evidence="3">
    <location>
        <begin position="336"/>
        <end position="399"/>
    </location>
</feature>
<dbReference type="PANTHER" id="PTHR30273">
    <property type="entry name" value="PERIPLASMIC SIGNAL SENSOR AND SIGMA FACTOR ACTIVATOR FECR-RELATED"/>
    <property type="match status" value="1"/>
</dbReference>
<dbReference type="AlphaFoldDB" id="A0A369PVU2"/>
<evidence type="ECO:0000256" key="1">
    <source>
        <dbReference type="SAM" id="Phobius"/>
    </source>
</evidence>
<sequence length="408" mass="46213">MGYFPFSGTYYHKPEKMNPFHYKKDIQKIIERYLFGKATAEEILFVEEYYKFLGKAEDDLSSGNVDEIQKLEEENFKAIQQKIASFKKSKTISFYRYASAAAILILIGSGFYFFLKTDSISKTSNLTVNKHLDVLPGTDKAILTLADGSKIVLDEKTSANISDKDGIKITKTKDGQLVYTVLNRENFDKKNVSYNTIQTPKGGQYQVILPDGTKVWLNAASSLKYPEAFVGNQRSVVLTGEAYFEVAKNKAMPFHVKSLNQDVEVLGTHFNINGYMDDEIIKTTLLEGSVKVSNLKSTRILKPGEQAVAGLSGNSAIRLVTDVDTDDETAWKNGLFQFNDSDLKIILSQLERWYDIKIDYSSIPNKRYNGMVPRKSKLSEVLKMLEKTGNIRFELKENRQLKVLPENQ</sequence>
<keyword evidence="1" id="KW-0472">Membrane</keyword>
<dbReference type="InterPro" id="IPR006860">
    <property type="entry name" value="FecR"/>
</dbReference>
<reference evidence="4 5" key="1">
    <citation type="submission" date="2018-07" db="EMBL/GenBank/DDBJ databases">
        <title>Pedobacter sp. nov., isolated from soil.</title>
        <authorList>
            <person name="Zhou L.Y."/>
            <person name="Du Z.J."/>
        </authorList>
    </citation>
    <scope>NUCLEOTIDE SEQUENCE [LARGE SCALE GENOMIC DNA]</scope>
    <source>
        <strain evidence="4 5">JDX94</strain>
    </source>
</reference>
<keyword evidence="5" id="KW-1185">Reference proteome</keyword>
<proteinExistence type="predicted"/>
<dbReference type="InterPro" id="IPR012373">
    <property type="entry name" value="Ferrdict_sens_TM"/>
</dbReference>
<dbReference type="InterPro" id="IPR032508">
    <property type="entry name" value="FecR_C"/>
</dbReference>
<protein>
    <submittedName>
        <fullName evidence="4">DUF4974 domain-containing protein</fullName>
    </submittedName>
</protein>
<organism evidence="4 5">
    <name type="scientific">Pedobacter chinensis</name>
    <dbReference type="NCBI Taxonomy" id="2282421"/>
    <lineage>
        <taxon>Bacteria</taxon>
        <taxon>Pseudomonadati</taxon>
        <taxon>Bacteroidota</taxon>
        <taxon>Sphingobacteriia</taxon>
        <taxon>Sphingobacteriales</taxon>
        <taxon>Sphingobacteriaceae</taxon>
        <taxon>Pedobacter</taxon>
    </lineage>
</organism>
<dbReference type="Proteomes" id="UP000253961">
    <property type="component" value="Unassembled WGS sequence"/>
</dbReference>
<feature type="transmembrane region" description="Helical" evidence="1">
    <location>
        <begin position="94"/>
        <end position="115"/>
    </location>
</feature>
<evidence type="ECO:0000259" key="2">
    <source>
        <dbReference type="Pfam" id="PF04773"/>
    </source>
</evidence>
<name>A0A369PVU2_9SPHI</name>
<keyword evidence="1" id="KW-0812">Transmembrane</keyword>
<dbReference type="FunFam" id="2.60.120.1440:FF:000001">
    <property type="entry name" value="Putative anti-sigma factor"/>
    <property type="match status" value="1"/>
</dbReference>
<feature type="domain" description="FecR protein" evidence="2">
    <location>
        <begin position="196"/>
        <end position="291"/>
    </location>
</feature>
<dbReference type="GO" id="GO:0016989">
    <property type="term" value="F:sigma factor antagonist activity"/>
    <property type="evidence" value="ECO:0007669"/>
    <property type="project" value="TreeGrafter"/>
</dbReference>
<dbReference type="EMBL" id="QPKV01000008">
    <property type="protein sequence ID" value="RDC55117.1"/>
    <property type="molecule type" value="Genomic_DNA"/>
</dbReference>
<comment type="caution">
    <text evidence="4">The sequence shown here is derived from an EMBL/GenBank/DDBJ whole genome shotgun (WGS) entry which is preliminary data.</text>
</comment>
<dbReference type="PANTHER" id="PTHR30273:SF2">
    <property type="entry name" value="PROTEIN FECR"/>
    <property type="match status" value="1"/>
</dbReference>